<dbReference type="PROSITE" id="PS50943">
    <property type="entry name" value="HTH_CROC1"/>
    <property type="match status" value="1"/>
</dbReference>
<gene>
    <name evidence="3" type="ORF">FRY97_18420</name>
</gene>
<dbReference type="InterPro" id="IPR001387">
    <property type="entry name" value="Cro/C1-type_HTH"/>
</dbReference>
<accession>A0A5C6RIR6</accession>
<evidence type="ECO:0000313" key="4">
    <source>
        <dbReference type="Proteomes" id="UP000321580"/>
    </source>
</evidence>
<keyword evidence="4" id="KW-1185">Reference proteome</keyword>
<dbReference type="SMART" id="SM00530">
    <property type="entry name" value="HTH_XRE"/>
    <property type="match status" value="1"/>
</dbReference>
<dbReference type="AlphaFoldDB" id="A0A5C6RIR6"/>
<dbReference type="PANTHER" id="PTHR46558:SF11">
    <property type="entry name" value="HTH-TYPE TRANSCRIPTIONAL REGULATOR XRE"/>
    <property type="match status" value="1"/>
</dbReference>
<proteinExistence type="predicted"/>
<name>A0A5C6RIR6_9BACT</name>
<reference evidence="3 4" key="1">
    <citation type="submission" date="2019-08" db="EMBL/GenBank/DDBJ databases">
        <title>Genome of Phaeodactylibacter luteus.</title>
        <authorList>
            <person name="Bowman J.P."/>
        </authorList>
    </citation>
    <scope>NUCLEOTIDE SEQUENCE [LARGE SCALE GENOMIC DNA]</scope>
    <source>
        <strain evidence="3 4">KCTC 42180</strain>
    </source>
</reference>
<dbReference type="Gene3D" id="1.10.260.40">
    <property type="entry name" value="lambda repressor-like DNA-binding domains"/>
    <property type="match status" value="1"/>
</dbReference>
<dbReference type="GO" id="GO:0003677">
    <property type="term" value="F:DNA binding"/>
    <property type="evidence" value="ECO:0007669"/>
    <property type="project" value="UniProtKB-KW"/>
</dbReference>
<dbReference type="Pfam" id="PF12844">
    <property type="entry name" value="HTH_19"/>
    <property type="match status" value="1"/>
</dbReference>
<dbReference type="InterPro" id="IPR010982">
    <property type="entry name" value="Lambda_DNA-bd_dom_sf"/>
</dbReference>
<feature type="domain" description="HTH cro/C1-type" evidence="2">
    <location>
        <begin position="18"/>
        <end position="72"/>
    </location>
</feature>
<dbReference type="EMBL" id="VOOR01000053">
    <property type="protein sequence ID" value="TXB61570.1"/>
    <property type="molecule type" value="Genomic_DNA"/>
</dbReference>
<dbReference type="CDD" id="cd00093">
    <property type="entry name" value="HTH_XRE"/>
    <property type="match status" value="1"/>
</dbReference>
<dbReference type="Proteomes" id="UP000321580">
    <property type="component" value="Unassembled WGS sequence"/>
</dbReference>
<evidence type="ECO:0000256" key="1">
    <source>
        <dbReference type="ARBA" id="ARBA00023125"/>
    </source>
</evidence>
<protein>
    <submittedName>
        <fullName evidence="3">Helix-turn-helix transcriptional regulator</fullName>
    </submittedName>
</protein>
<dbReference type="OrthoDB" id="800066at2"/>
<evidence type="ECO:0000259" key="2">
    <source>
        <dbReference type="PROSITE" id="PS50943"/>
    </source>
</evidence>
<comment type="caution">
    <text evidence="3">The sequence shown here is derived from an EMBL/GenBank/DDBJ whole genome shotgun (WGS) entry which is preliminary data.</text>
</comment>
<dbReference type="SUPFAM" id="SSF47413">
    <property type="entry name" value="lambda repressor-like DNA-binding domains"/>
    <property type="match status" value="1"/>
</dbReference>
<organism evidence="3 4">
    <name type="scientific">Phaeodactylibacter luteus</name>
    <dbReference type="NCBI Taxonomy" id="1564516"/>
    <lineage>
        <taxon>Bacteria</taxon>
        <taxon>Pseudomonadati</taxon>
        <taxon>Bacteroidota</taxon>
        <taxon>Saprospiria</taxon>
        <taxon>Saprospirales</taxon>
        <taxon>Haliscomenobacteraceae</taxon>
        <taxon>Phaeodactylibacter</taxon>
    </lineage>
</organism>
<dbReference type="PANTHER" id="PTHR46558">
    <property type="entry name" value="TRACRIPTIONAL REGULATORY PROTEIN-RELATED-RELATED"/>
    <property type="match status" value="1"/>
</dbReference>
<keyword evidence="1" id="KW-0238">DNA-binding</keyword>
<dbReference type="RefSeq" id="WP_147169044.1">
    <property type="nucleotide sequence ID" value="NZ_VOOR01000053.1"/>
</dbReference>
<sequence>MSLITKQEKQDIFLHQNIRFLRKQLKLSQEELGGRIGLNRGNIASYENGSAEPKICNLLKLSNLFGVSIIDLTQKDLSESENLHASAQNFQELSSNELELMEQFEARAAELQQVIKSIHTCFEYKARATAAEVKGDKPYQMACMKFEELFEASSELLEHHRSLIDFVACKFKKPSAPES</sequence>
<evidence type="ECO:0000313" key="3">
    <source>
        <dbReference type="EMBL" id="TXB61570.1"/>
    </source>
</evidence>